<feature type="domain" description="Major facilitator superfamily (MFS) profile" evidence="7">
    <location>
        <begin position="21"/>
        <end position="441"/>
    </location>
</feature>
<keyword evidence="3 6" id="KW-0812">Transmembrane</keyword>
<organism evidence="8 9">
    <name type="scientific">Gordonia namibiensis NBRC 108229</name>
    <dbReference type="NCBI Taxonomy" id="1208314"/>
    <lineage>
        <taxon>Bacteria</taxon>
        <taxon>Bacillati</taxon>
        <taxon>Actinomycetota</taxon>
        <taxon>Actinomycetes</taxon>
        <taxon>Mycobacteriales</taxon>
        <taxon>Gordoniaceae</taxon>
        <taxon>Gordonia</taxon>
    </lineage>
</organism>
<keyword evidence="2" id="KW-0813">Transport</keyword>
<feature type="transmembrane region" description="Helical" evidence="6">
    <location>
        <begin position="112"/>
        <end position="133"/>
    </location>
</feature>
<dbReference type="Gene3D" id="1.20.1250.20">
    <property type="entry name" value="MFS general substrate transporter like domains"/>
    <property type="match status" value="1"/>
</dbReference>
<evidence type="ECO:0000313" key="8">
    <source>
        <dbReference type="EMBL" id="GAC00629.1"/>
    </source>
</evidence>
<keyword evidence="5 6" id="KW-0472">Membrane</keyword>
<name>K6VWL2_9ACTN</name>
<evidence type="ECO:0000256" key="6">
    <source>
        <dbReference type="SAM" id="Phobius"/>
    </source>
</evidence>
<protein>
    <submittedName>
        <fullName evidence="8">Putative major facilitator superfamily transporter</fullName>
    </submittedName>
</protein>
<dbReference type="Proteomes" id="UP000035058">
    <property type="component" value="Unassembled WGS sequence"/>
</dbReference>
<dbReference type="Pfam" id="PF00083">
    <property type="entry name" value="Sugar_tr"/>
    <property type="match status" value="1"/>
</dbReference>
<dbReference type="PANTHER" id="PTHR23511:SF34">
    <property type="entry name" value="SYNAPTIC VESICLE GLYCOPROTEIN 2"/>
    <property type="match status" value="1"/>
</dbReference>
<dbReference type="RefSeq" id="WP_006866830.1">
    <property type="nucleotide sequence ID" value="NZ_BAHE01000016.1"/>
</dbReference>
<feature type="transmembrane region" description="Helical" evidence="6">
    <location>
        <begin position="295"/>
        <end position="319"/>
    </location>
</feature>
<dbReference type="InterPro" id="IPR036259">
    <property type="entry name" value="MFS_trans_sf"/>
</dbReference>
<evidence type="ECO:0000256" key="5">
    <source>
        <dbReference type="ARBA" id="ARBA00023136"/>
    </source>
</evidence>
<feature type="transmembrane region" description="Helical" evidence="6">
    <location>
        <begin position="54"/>
        <end position="75"/>
    </location>
</feature>
<dbReference type="AlphaFoldDB" id="K6VWL2"/>
<proteinExistence type="predicted"/>
<dbReference type="InterPro" id="IPR005828">
    <property type="entry name" value="MFS_sugar_transport-like"/>
</dbReference>
<comment type="caution">
    <text evidence="8">The sequence shown here is derived from an EMBL/GenBank/DDBJ whole genome shotgun (WGS) entry which is preliminary data.</text>
</comment>
<evidence type="ECO:0000313" key="9">
    <source>
        <dbReference type="Proteomes" id="UP000035058"/>
    </source>
</evidence>
<comment type="subcellular location">
    <subcellularLocation>
        <location evidence="1">Cell membrane</location>
        <topology evidence="1">Multi-pass membrane protein</topology>
    </subcellularLocation>
</comment>
<evidence type="ECO:0000256" key="4">
    <source>
        <dbReference type="ARBA" id="ARBA00022989"/>
    </source>
</evidence>
<evidence type="ECO:0000256" key="1">
    <source>
        <dbReference type="ARBA" id="ARBA00004651"/>
    </source>
</evidence>
<dbReference type="EMBL" id="BAHE01000016">
    <property type="protein sequence ID" value="GAC00629.1"/>
    <property type="molecule type" value="Genomic_DNA"/>
</dbReference>
<feature type="transmembrane region" description="Helical" evidence="6">
    <location>
        <begin position="386"/>
        <end position="406"/>
    </location>
</feature>
<dbReference type="InterPro" id="IPR020846">
    <property type="entry name" value="MFS_dom"/>
</dbReference>
<dbReference type="PROSITE" id="PS00217">
    <property type="entry name" value="SUGAR_TRANSPORT_2"/>
    <property type="match status" value="1"/>
</dbReference>
<feature type="transmembrane region" description="Helical" evidence="6">
    <location>
        <begin position="326"/>
        <end position="345"/>
    </location>
</feature>
<feature type="transmembrane region" description="Helical" evidence="6">
    <location>
        <begin position="87"/>
        <end position="106"/>
    </location>
</feature>
<keyword evidence="4 6" id="KW-1133">Transmembrane helix</keyword>
<dbReference type="PANTHER" id="PTHR23511">
    <property type="entry name" value="SYNAPTIC VESICLE GLYCOPROTEIN 2"/>
    <property type="match status" value="1"/>
</dbReference>
<accession>K6VWL2</accession>
<dbReference type="CDD" id="cd17316">
    <property type="entry name" value="MFS_SV2_like"/>
    <property type="match status" value="1"/>
</dbReference>
<dbReference type="PROSITE" id="PS50850">
    <property type="entry name" value="MFS"/>
    <property type="match status" value="1"/>
</dbReference>
<evidence type="ECO:0000256" key="2">
    <source>
        <dbReference type="ARBA" id="ARBA00022448"/>
    </source>
</evidence>
<dbReference type="InterPro" id="IPR005829">
    <property type="entry name" value="Sugar_transporter_CS"/>
</dbReference>
<dbReference type="SUPFAM" id="SSF103473">
    <property type="entry name" value="MFS general substrate transporter"/>
    <property type="match status" value="1"/>
</dbReference>
<sequence>MKSGESVVQALPWKWNVQGRIFIIGGLGYMFDAWDVVLNGFLTPLVGDYWDLDLGTRSLVATANLIGMAIGAVVWGSIADKMGRKKAFSVTMLIFALFSVIGAFSVNFEMFILFRFLAGFGLGGCIPVDYALVSEFSPRRLRGRILAAMDVWWPIGGTICGVVATLLVPVEADTRWRAMLIFMVLPALLLFWVRRGIPESPIYLARTGQADKARAVIDDMVARTGAEPEVYTISDPAPAEKMSWRIAITQLRDVWRFNPRITATAWALFITIMLLYYAALSWMPSILREQGHGDTAAFAGTTLMTGVGIVGVLTSAWLCEAYGRKWVIGLSGPLAGLAVALFAATLNAGTISLVFLCIFGFLIQLTIPVLYAYVSELYPTEIRASGFGWASAVSRVATGFAPLLFGTLLWPVVGLTATFAIAGVLVLAAVCWMIVGSPETKGRELDDIGVEPETPVADGVTS</sequence>
<evidence type="ECO:0000259" key="7">
    <source>
        <dbReference type="PROSITE" id="PS50850"/>
    </source>
</evidence>
<gene>
    <name evidence="8" type="ORF">GONAM_16_01290</name>
</gene>
<keyword evidence="9" id="KW-1185">Reference proteome</keyword>
<feature type="transmembrane region" description="Helical" evidence="6">
    <location>
        <begin position="176"/>
        <end position="193"/>
    </location>
</feature>
<evidence type="ECO:0000256" key="3">
    <source>
        <dbReference type="ARBA" id="ARBA00022692"/>
    </source>
</evidence>
<feature type="transmembrane region" description="Helical" evidence="6">
    <location>
        <begin position="351"/>
        <end position="374"/>
    </location>
</feature>
<feature type="transmembrane region" description="Helical" evidence="6">
    <location>
        <begin position="412"/>
        <end position="435"/>
    </location>
</feature>
<dbReference type="GO" id="GO:0005886">
    <property type="term" value="C:plasma membrane"/>
    <property type="evidence" value="ECO:0007669"/>
    <property type="project" value="UniProtKB-SubCell"/>
</dbReference>
<feature type="transmembrane region" description="Helical" evidence="6">
    <location>
        <begin position="21"/>
        <end position="42"/>
    </location>
</feature>
<feature type="transmembrane region" description="Helical" evidence="6">
    <location>
        <begin position="261"/>
        <end position="283"/>
    </location>
</feature>
<dbReference type="GO" id="GO:0022857">
    <property type="term" value="F:transmembrane transporter activity"/>
    <property type="evidence" value="ECO:0007669"/>
    <property type="project" value="InterPro"/>
</dbReference>
<reference evidence="8 9" key="1">
    <citation type="submission" date="2012-08" db="EMBL/GenBank/DDBJ databases">
        <title>Whole genome shotgun sequence of Gordonia namibiensis NBRC 108229.</title>
        <authorList>
            <person name="Isaki-Nakamura S."/>
            <person name="Hosoyama A."/>
            <person name="Tsuchikane K."/>
            <person name="Katsumata H."/>
            <person name="Baba S."/>
            <person name="Yamazaki S."/>
            <person name="Fujita N."/>
        </authorList>
    </citation>
    <scope>NUCLEOTIDE SEQUENCE [LARGE SCALE GENOMIC DNA]</scope>
    <source>
        <strain evidence="8 9">NBRC 108229</strain>
    </source>
</reference>
<feature type="transmembrane region" description="Helical" evidence="6">
    <location>
        <begin position="145"/>
        <end position="170"/>
    </location>
</feature>